<keyword evidence="1" id="KW-0472">Membrane</keyword>
<keyword evidence="1" id="KW-0812">Transmembrane</keyword>
<dbReference type="Proteomes" id="UP000243342">
    <property type="component" value="Unassembled WGS sequence"/>
</dbReference>
<dbReference type="InterPro" id="IPR007404">
    <property type="entry name" value="YdjM-like"/>
</dbReference>
<feature type="transmembrane region" description="Helical" evidence="1">
    <location>
        <begin position="238"/>
        <end position="260"/>
    </location>
</feature>
<accession>A0A1J7BGL9</accession>
<dbReference type="STRING" id="1428644.BIV57_09555"/>
<evidence type="ECO:0008006" key="4">
    <source>
        <dbReference type="Google" id="ProtNLM"/>
    </source>
</evidence>
<gene>
    <name evidence="2" type="ORF">BIV57_09555</name>
</gene>
<feature type="transmembrane region" description="Helical" evidence="1">
    <location>
        <begin position="120"/>
        <end position="141"/>
    </location>
</feature>
<evidence type="ECO:0000313" key="2">
    <source>
        <dbReference type="EMBL" id="OIV37798.1"/>
    </source>
</evidence>
<name>A0A1J7BGL9_9ACTN</name>
<dbReference type="RefSeq" id="WP_071656296.1">
    <property type="nucleotide sequence ID" value="NZ_MLCF01000043.1"/>
</dbReference>
<keyword evidence="1" id="KW-1133">Transmembrane helix</keyword>
<keyword evidence="3" id="KW-1185">Reference proteome</keyword>
<dbReference type="Pfam" id="PF04307">
    <property type="entry name" value="YdjM"/>
    <property type="match status" value="1"/>
</dbReference>
<dbReference type="AlphaFoldDB" id="A0A1J7BGL9"/>
<reference evidence="2 3" key="1">
    <citation type="submission" date="2016-10" db="EMBL/GenBank/DDBJ databases">
        <title>Genome sequence of Streptomyces gilvigriseus MUSC 26.</title>
        <authorList>
            <person name="Lee L.-H."/>
            <person name="Ser H.-L."/>
        </authorList>
    </citation>
    <scope>NUCLEOTIDE SEQUENCE [LARGE SCALE GENOMIC DNA]</scope>
    <source>
        <strain evidence="2 3">MUSC 26</strain>
    </source>
</reference>
<protein>
    <recommendedName>
        <fullName evidence="4">Metal-dependent hydrolase</fullName>
    </recommendedName>
</protein>
<sequence length="269" mass="29280">MMGPAHSLSGAVAWLAVGAVAAERGTPMPPLVLAVGAVICAGAALAPDLDHKAATISRSFGPISRLACWFTHDLAEIVYKATRTRRDSHREGGHRTLTHTWFWAAATGAAAYGLSFLGKWAVLAIFFVHLVLAIEGLLWRWARRGHDVITWLLSAAVSWIVYEQLSNHPGQADWLFPHPYAWLGLPIALGVLVHILGDALTESGAPLFWPIPIDGKRWYPFGTPKVLRFRAGDKVEHLLVTPLLVVVGVLCGFGSFLLPIHSLSQLSFH</sequence>
<proteinExistence type="predicted"/>
<evidence type="ECO:0000256" key="1">
    <source>
        <dbReference type="SAM" id="Phobius"/>
    </source>
</evidence>
<organism evidence="2 3">
    <name type="scientific">Mangrovactinospora gilvigrisea</name>
    <dbReference type="NCBI Taxonomy" id="1428644"/>
    <lineage>
        <taxon>Bacteria</taxon>
        <taxon>Bacillati</taxon>
        <taxon>Actinomycetota</taxon>
        <taxon>Actinomycetes</taxon>
        <taxon>Kitasatosporales</taxon>
        <taxon>Streptomycetaceae</taxon>
        <taxon>Mangrovactinospora</taxon>
    </lineage>
</organism>
<dbReference type="EMBL" id="MLCF01000043">
    <property type="protein sequence ID" value="OIV37798.1"/>
    <property type="molecule type" value="Genomic_DNA"/>
</dbReference>
<comment type="caution">
    <text evidence="2">The sequence shown here is derived from an EMBL/GenBank/DDBJ whole genome shotgun (WGS) entry which is preliminary data.</text>
</comment>
<dbReference type="OrthoDB" id="3425909at2"/>
<evidence type="ECO:0000313" key="3">
    <source>
        <dbReference type="Proteomes" id="UP000243342"/>
    </source>
</evidence>